<proteinExistence type="predicted"/>
<name>A0A0F9AW56_9ZZZZ</name>
<feature type="non-terminal residue" evidence="1">
    <location>
        <position position="23"/>
    </location>
</feature>
<reference evidence="1" key="1">
    <citation type="journal article" date="2015" name="Nature">
        <title>Complex archaea that bridge the gap between prokaryotes and eukaryotes.</title>
        <authorList>
            <person name="Spang A."/>
            <person name="Saw J.H."/>
            <person name="Jorgensen S.L."/>
            <person name="Zaremba-Niedzwiedzka K."/>
            <person name="Martijn J."/>
            <person name="Lind A.E."/>
            <person name="van Eijk R."/>
            <person name="Schleper C."/>
            <person name="Guy L."/>
            <person name="Ettema T.J."/>
        </authorList>
    </citation>
    <scope>NUCLEOTIDE SEQUENCE</scope>
</reference>
<dbReference type="EMBL" id="LAZR01043965">
    <property type="protein sequence ID" value="KKL05817.1"/>
    <property type="molecule type" value="Genomic_DNA"/>
</dbReference>
<sequence length="23" mass="2511">MLNVDDELQSLIALYGQAIPPLP</sequence>
<accession>A0A0F9AW56</accession>
<organism evidence="1">
    <name type="scientific">marine sediment metagenome</name>
    <dbReference type="NCBI Taxonomy" id="412755"/>
    <lineage>
        <taxon>unclassified sequences</taxon>
        <taxon>metagenomes</taxon>
        <taxon>ecological metagenomes</taxon>
    </lineage>
</organism>
<evidence type="ECO:0000313" key="1">
    <source>
        <dbReference type="EMBL" id="KKL05817.1"/>
    </source>
</evidence>
<gene>
    <name evidence="1" type="ORF">LCGC14_2602290</name>
</gene>
<comment type="caution">
    <text evidence="1">The sequence shown here is derived from an EMBL/GenBank/DDBJ whole genome shotgun (WGS) entry which is preliminary data.</text>
</comment>
<dbReference type="AlphaFoldDB" id="A0A0F9AW56"/>
<protein>
    <submittedName>
        <fullName evidence="1">Uncharacterized protein</fullName>
    </submittedName>
</protein>